<dbReference type="InterPro" id="IPR036742">
    <property type="entry name" value="ATP_synth_F1_esu_sf_mt"/>
</dbReference>
<protein>
    <submittedName>
        <fullName evidence="2">Uncharacterized protein</fullName>
    </submittedName>
</protein>
<organism evidence="2 3">
    <name type="scientific">Batrachochytrium dendrobatidis (strain JAM81 / FGSC 10211)</name>
    <name type="common">Frog chytrid fungus</name>
    <dbReference type="NCBI Taxonomy" id="684364"/>
    <lineage>
        <taxon>Eukaryota</taxon>
        <taxon>Fungi</taxon>
        <taxon>Fungi incertae sedis</taxon>
        <taxon>Chytridiomycota</taxon>
        <taxon>Chytridiomycota incertae sedis</taxon>
        <taxon>Chytridiomycetes</taxon>
        <taxon>Rhizophydiales</taxon>
        <taxon>Rhizophydiales incertae sedis</taxon>
        <taxon>Batrachochytrium</taxon>
    </lineage>
</organism>
<dbReference type="Proteomes" id="UP000007241">
    <property type="component" value="Unassembled WGS sequence"/>
</dbReference>
<gene>
    <name evidence="2" type="ORF">BATDEDRAFT_91839</name>
</gene>
<name>F4PBK9_BATDJ</name>
<dbReference type="Pfam" id="PF04627">
    <property type="entry name" value="ATP-synt_Eps"/>
    <property type="match status" value="1"/>
</dbReference>
<dbReference type="EMBL" id="GL882892">
    <property type="protein sequence ID" value="EGF77341.1"/>
    <property type="molecule type" value="Genomic_DNA"/>
</dbReference>
<dbReference type="InParanoid" id="F4PBK9"/>
<evidence type="ECO:0000313" key="2">
    <source>
        <dbReference type="EMBL" id="EGF77341.1"/>
    </source>
</evidence>
<dbReference type="AlphaFoldDB" id="F4PBK9"/>
<accession>F4PBK9</accession>
<evidence type="ECO:0000256" key="1">
    <source>
        <dbReference type="ARBA" id="ARBA00009502"/>
    </source>
</evidence>
<dbReference type="PANTHER" id="PTHR12448:SF0">
    <property type="entry name" value="ATP SYNTHASE SUBUNIT EPSILON, MITOCHONDRIAL"/>
    <property type="match status" value="1"/>
</dbReference>
<dbReference type="OrthoDB" id="269124at2759"/>
<dbReference type="CDD" id="cd12153">
    <property type="entry name" value="F1-ATPase_epsilon"/>
    <property type="match status" value="1"/>
</dbReference>
<sequence length="104" mass="11773">MSYWRKAGLSYLKYANVSASALRSVLKADAKIIANRREDTGIKVSLWKEGRQGESIDVEPIHKCANTMLYLVETGGSPQGLDLILIFLHEQICHGRYFEINFRA</sequence>
<keyword evidence="3" id="KW-1185">Reference proteome</keyword>
<dbReference type="GO" id="GO:0045259">
    <property type="term" value="C:proton-transporting ATP synthase complex"/>
    <property type="evidence" value="ECO:0007669"/>
    <property type="project" value="InterPro"/>
</dbReference>
<dbReference type="GeneID" id="18244408"/>
<dbReference type="GO" id="GO:0042776">
    <property type="term" value="P:proton motive force-driven mitochondrial ATP synthesis"/>
    <property type="evidence" value="ECO:0000318"/>
    <property type="project" value="GO_Central"/>
</dbReference>
<dbReference type="GO" id="GO:0005743">
    <property type="term" value="C:mitochondrial inner membrane"/>
    <property type="evidence" value="ECO:0000318"/>
    <property type="project" value="GO_Central"/>
</dbReference>
<proteinExistence type="inferred from homology"/>
<dbReference type="STRING" id="684364.F4PBK9"/>
<dbReference type="Gene3D" id="1.10.1620.20">
    <property type="entry name" value="ATP synthase, F1 complex, epsilon subunit superfamily, mitochondrial"/>
    <property type="match status" value="1"/>
</dbReference>
<dbReference type="InterPro" id="IPR006721">
    <property type="entry name" value="ATP_synth_F1_esu_mt"/>
</dbReference>
<dbReference type="PANTHER" id="PTHR12448">
    <property type="entry name" value="ATP SYNTHASE EPSILON CHAIN, MITOCHONDRIAL"/>
    <property type="match status" value="1"/>
</dbReference>
<reference evidence="2 3" key="1">
    <citation type="submission" date="2009-12" db="EMBL/GenBank/DDBJ databases">
        <title>The draft genome of Batrachochytrium dendrobatidis.</title>
        <authorList>
            <consortium name="US DOE Joint Genome Institute (JGI-PGF)"/>
            <person name="Kuo A."/>
            <person name="Salamov A."/>
            <person name="Schmutz J."/>
            <person name="Lucas S."/>
            <person name="Pitluck S."/>
            <person name="Rosenblum E."/>
            <person name="Stajich J."/>
            <person name="Eisen M."/>
            <person name="Grigoriev I.V."/>
        </authorList>
    </citation>
    <scope>NUCLEOTIDE SEQUENCE [LARGE SCALE GENOMIC DNA]</scope>
    <source>
        <strain evidence="3">JAM81 / FGSC 10211</strain>
    </source>
</reference>
<evidence type="ECO:0000313" key="3">
    <source>
        <dbReference type="Proteomes" id="UP000007241"/>
    </source>
</evidence>
<dbReference type="SUPFAM" id="SSF48690">
    <property type="entry name" value="Epsilon subunit of mitochondrial F1F0-ATP synthase"/>
    <property type="match status" value="1"/>
</dbReference>
<dbReference type="HOGENOM" id="CLU_2249591_0_0_1"/>
<dbReference type="RefSeq" id="XP_006682046.1">
    <property type="nucleotide sequence ID" value="XM_006681983.1"/>
</dbReference>
<dbReference type="GO" id="GO:0046933">
    <property type="term" value="F:proton-transporting ATP synthase activity, rotational mechanism"/>
    <property type="evidence" value="ECO:0007669"/>
    <property type="project" value="InterPro"/>
</dbReference>
<comment type="similarity">
    <text evidence="1">Belongs to the eukaryotic ATPase epsilon family.</text>
</comment>